<dbReference type="PANTHER" id="PTHR30603:SF60">
    <property type="entry name" value="RNA POLYMERASE SIGMA FACTOR RPOD"/>
    <property type="match status" value="1"/>
</dbReference>
<keyword evidence="3" id="KW-0238">DNA-binding</keyword>
<dbReference type="SUPFAM" id="SSF88659">
    <property type="entry name" value="Sigma3 and sigma4 domains of RNA polymerase sigma factors"/>
    <property type="match status" value="1"/>
</dbReference>
<feature type="domain" description="RNA polymerase sigma-70" evidence="5">
    <location>
        <begin position="502"/>
        <end position="528"/>
    </location>
</feature>
<dbReference type="RefSeq" id="WP_146659695.1">
    <property type="nucleotide sequence ID" value="NZ_CP019791.1"/>
</dbReference>
<evidence type="ECO:0000313" key="6">
    <source>
        <dbReference type="EMBL" id="AQT67446.1"/>
    </source>
</evidence>
<dbReference type="InterPro" id="IPR041657">
    <property type="entry name" value="HTH_17"/>
</dbReference>
<dbReference type="GO" id="GO:0006352">
    <property type="term" value="P:DNA-templated transcription initiation"/>
    <property type="evidence" value="ECO:0007669"/>
    <property type="project" value="InterPro"/>
</dbReference>
<evidence type="ECO:0000256" key="4">
    <source>
        <dbReference type="ARBA" id="ARBA00023163"/>
    </source>
</evidence>
<dbReference type="PRINTS" id="PR00046">
    <property type="entry name" value="SIGMA70FCT"/>
</dbReference>
<dbReference type="NCBIfam" id="TIGR02937">
    <property type="entry name" value="sigma70-ECF"/>
    <property type="match status" value="1"/>
</dbReference>
<dbReference type="OrthoDB" id="9780321at2"/>
<dbReference type="STRING" id="1936003.STSP2_00593"/>
<dbReference type="InterPro" id="IPR013324">
    <property type="entry name" value="RNA_pol_sigma_r3/r4-like"/>
</dbReference>
<dbReference type="Pfam" id="PF02796">
    <property type="entry name" value="HTH_7"/>
    <property type="match status" value="1"/>
</dbReference>
<evidence type="ECO:0000256" key="2">
    <source>
        <dbReference type="ARBA" id="ARBA00023082"/>
    </source>
</evidence>
<dbReference type="InterPro" id="IPR007627">
    <property type="entry name" value="RNA_pol_sigma70_r2"/>
</dbReference>
<dbReference type="EMBL" id="CP019791">
    <property type="protein sequence ID" value="AQT67446.1"/>
    <property type="molecule type" value="Genomic_DNA"/>
</dbReference>
<dbReference type="InterPro" id="IPR009061">
    <property type="entry name" value="DNA-bd_dom_put_sf"/>
</dbReference>
<evidence type="ECO:0000313" key="7">
    <source>
        <dbReference type="Proteomes" id="UP000189674"/>
    </source>
</evidence>
<dbReference type="Gene3D" id="1.10.601.10">
    <property type="entry name" value="RNA Polymerase Primary Sigma Factor"/>
    <property type="match status" value="1"/>
</dbReference>
<dbReference type="AlphaFoldDB" id="A0A1U9NIV9"/>
<protein>
    <submittedName>
        <fullName evidence="6">RNA polymerase sigma factor RpoD</fullName>
    </submittedName>
</protein>
<dbReference type="InterPro" id="IPR006120">
    <property type="entry name" value="Resolvase_HTH_dom"/>
</dbReference>
<dbReference type="SUPFAM" id="SSF46955">
    <property type="entry name" value="Putative DNA-binding domain"/>
    <property type="match status" value="1"/>
</dbReference>
<accession>A0A1U9NIV9</accession>
<evidence type="ECO:0000256" key="1">
    <source>
        <dbReference type="ARBA" id="ARBA00023015"/>
    </source>
</evidence>
<sequence>MAKFRNDDLKQFFTELKFAPRPKRLEQLYAARDLLAIVEEDREYPLEFVCFRVTGYRPRQILSGTLIKGDQLANDLQTFMDRLSTALKLRADEQPEPVLTIADLCEKFNVSAKTVQRWRKRGLWGCMYVFGPRKKRLGFLKSDVERFMNKNPDAAKKATQFSLVTDSEKQQIVQLARDLTADKKLSRHQVILSIVKQTGRSKETVRYILLENEEQTDSIPVFAKPSGVIRPAQASQIYKLYRQGTSIKELMEKFNRSRSSIYRLINKRRAKKIVSEKIDFIASDEFLTENARQQILGDKFELPTIGKKRILSRPQELELFRKYNYLKYLATITRTQIDFTSPRAGRLDEIEKYLDQAEQIKQLIIEANLGLVVSIAKKHTPMTGHMPDLISEGNLALMRAVEKFDYTRGYRFSTYASLAIAKDFARKIPAEITRFDKANGGPDIAEYGRDMRNIDTAHVESIERANLSLDEVISNNLTEREQFVIRNHYGLAKRKVGEKPMTLKEIGDKLGLSKERVRQIELLALQQLRHCLRPEQFDLLIG</sequence>
<dbReference type="CDD" id="cd06171">
    <property type="entry name" value="Sigma70_r4"/>
    <property type="match status" value="1"/>
</dbReference>
<dbReference type="Gene3D" id="1.10.10.10">
    <property type="entry name" value="Winged helix-like DNA-binding domain superfamily/Winged helix DNA-binding domain"/>
    <property type="match status" value="1"/>
</dbReference>
<dbReference type="InterPro" id="IPR013325">
    <property type="entry name" value="RNA_pol_sigma_r2"/>
</dbReference>
<dbReference type="InterPro" id="IPR050239">
    <property type="entry name" value="Sigma-70_RNA_pol_init_factors"/>
</dbReference>
<organism evidence="6 7">
    <name type="scientific">Anaerohalosphaera lusitana</name>
    <dbReference type="NCBI Taxonomy" id="1936003"/>
    <lineage>
        <taxon>Bacteria</taxon>
        <taxon>Pseudomonadati</taxon>
        <taxon>Planctomycetota</taxon>
        <taxon>Phycisphaerae</taxon>
        <taxon>Sedimentisphaerales</taxon>
        <taxon>Anaerohalosphaeraceae</taxon>
        <taxon>Anaerohalosphaera</taxon>
    </lineage>
</organism>
<dbReference type="InterPro" id="IPR007630">
    <property type="entry name" value="RNA_pol_sigma70_r4"/>
</dbReference>
<keyword evidence="4" id="KW-0804">Transcription</keyword>
<dbReference type="PROSITE" id="PS00716">
    <property type="entry name" value="SIGMA70_2"/>
    <property type="match status" value="1"/>
</dbReference>
<proteinExistence type="predicted"/>
<dbReference type="SUPFAM" id="SSF88946">
    <property type="entry name" value="Sigma2 domain of RNA polymerase sigma factors"/>
    <property type="match status" value="1"/>
</dbReference>
<dbReference type="GO" id="GO:0016987">
    <property type="term" value="F:sigma factor activity"/>
    <property type="evidence" value="ECO:0007669"/>
    <property type="project" value="UniProtKB-KW"/>
</dbReference>
<dbReference type="Pfam" id="PF04542">
    <property type="entry name" value="Sigma70_r2"/>
    <property type="match status" value="1"/>
</dbReference>
<evidence type="ECO:0000259" key="5">
    <source>
        <dbReference type="PROSITE" id="PS00716"/>
    </source>
</evidence>
<reference evidence="7" key="1">
    <citation type="submission" date="2017-02" db="EMBL/GenBank/DDBJ databases">
        <title>Comparative genomics and description of representatives of a novel lineage of planctomycetes thriving in anoxic sediments.</title>
        <authorList>
            <person name="Spring S."/>
            <person name="Bunk B."/>
            <person name="Sproer C."/>
        </authorList>
    </citation>
    <scope>NUCLEOTIDE SEQUENCE [LARGE SCALE GENOMIC DNA]</scope>
    <source>
        <strain evidence="7">ST-NAGAB-D1</strain>
    </source>
</reference>
<keyword evidence="7" id="KW-1185">Reference proteome</keyword>
<dbReference type="KEGG" id="alus:STSP2_00593"/>
<name>A0A1U9NIV9_9BACT</name>
<dbReference type="Proteomes" id="UP000189674">
    <property type="component" value="Chromosome"/>
</dbReference>
<dbReference type="Pfam" id="PF12728">
    <property type="entry name" value="HTH_17"/>
    <property type="match status" value="1"/>
</dbReference>
<keyword evidence="1" id="KW-0805">Transcription regulation</keyword>
<dbReference type="InterPro" id="IPR014284">
    <property type="entry name" value="RNA_pol_sigma-70_dom"/>
</dbReference>
<dbReference type="GO" id="GO:0000150">
    <property type="term" value="F:DNA strand exchange activity"/>
    <property type="evidence" value="ECO:0007669"/>
    <property type="project" value="InterPro"/>
</dbReference>
<evidence type="ECO:0000256" key="3">
    <source>
        <dbReference type="ARBA" id="ARBA00023125"/>
    </source>
</evidence>
<dbReference type="InterPro" id="IPR000943">
    <property type="entry name" value="RNA_pol_sigma70"/>
</dbReference>
<dbReference type="PANTHER" id="PTHR30603">
    <property type="entry name" value="RNA POLYMERASE SIGMA FACTOR RPO"/>
    <property type="match status" value="1"/>
</dbReference>
<dbReference type="Pfam" id="PF04545">
    <property type="entry name" value="Sigma70_r4"/>
    <property type="match status" value="1"/>
</dbReference>
<keyword evidence="2" id="KW-0731">Sigma factor</keyword>
<gene>
    <name evidence="6" type="primary">rpoD_1</name>
    <name evidence="6" type="ORF">STSP2_00593</name>
</gene>
<dbReference type="InterPro" id="IPR036388">
    <property type="entry name" value="WH-like_DNA-bd_sf"/>
</dbReference>
<dbReference type="GO" id="GO:0003677">
    <property type="term" value="F:DNA binding"/>
    <property type="evidence" value="ECO:0007669"/>
    <property type="project" value="UniProtKB-KW"/>
</dbReference>